<dbReference type="OrthoDB" id="5323736at2"/>
<dbReference type="Proteomes" id="UP000258102">
    <property type="component" value="Chromosome 2"/>
</dbReference>
<evidence type="ECO:0000313" key="5">
    <source>
        <dbReference type="Proteomes" id="UP000258102"/>
    </source>
</evidence>
<dbReference type="InterPro" id="IPR032624">
    <property type="entry name" value="DUF4879"/>
</dbReference>
<organism evidence="3 5">
    <name type="scientific">Pseudoalteromonas piscicida</name>
    <dbReference type="NCBI Taxonomy" id="43662"/>
    <lineage>
        <taxon>Bacteria</taxon>
        <taxon>Pseudomonadati</taxon>
        <taxon>Pseudomonadota</taxon>
        <taxon>Gammaproteobacteria</taxon>
        <taxon>Alteromonadales</taxon>
        <taxon>Pseudoalteromonadaceae</taxon>
        <taxon>Pseudoalteromonas</taxon>
    </lineage>
</organism>
<protein>
    <submittedName>
        <fullName evidence="3">DUF4879 domain-containing protein</fullName>
    </submittedName>
</protein>
<evidence type="ECO:0000256" key="1">
    <source>
        <dbReference type="SAM" id="MobiDB-lite"/>
    </source>
</evidence>
<reference evidence="3 5" key="2">
    <citation type="submission" date="2018-08" db="EMBL/GenBank/DDBJ databases">
        <title>Whole Genome Sequences of Two Pseudoalteromonas piscicida Strains, DE1-A and DE2-A, which Exhibit Strong Antibacterial Activity against Vibrio vulnificus.</title>
        <authorList>
            <person name="Richards G.P."/>
            <person name="Needleman D.S."/>
            <person name="Watson M.A."/>
            <person name="Polson S.W."/>
        </authorList>
    </citation>
    <scope>NUCLEOTIDE SEQUENCE [LARGE SCALE GENOMIC DNA]</scope>
    <source>
        <strain evidence="3 5">DE2-A</strain>
    </source>
</reference>
<name>A0A1Z3NQT0_PSEO7</name>
<dbReference type="AlphaFoldDB" id="A0A1Z3NQT0"/>
<feature type="region of interest" description="Disordered" evidence="1">
    <location>
        <begin position="112"/>
        <end position="131"/>
    </location>
</feature>
<dbReference type="RefSeq" id="WP_010370222.1">
    <property type="nucleotide sequence ID" value="NZ_CP011925.1"/>
</dbReference>
<dbReference type="KEGG" id="ppis:B1L02_21955"/>
<dbReference type="Proteomes" id="UP000016521">
    <property type="component" value="Chromosome II"/>
</dbReference>
<accession>A0A1Z3NQT0</accession>
<dbReference type="EMBL" id="CP011925">
    <property type="protein sequence ID" value="ATD09526.1"/>
    <property type="molecule type" value="Genomic_DNA"/>
</dbReference>
<sequence>MSSAEIMPMAPAQGITYFELGIVRSQLGGDQTISQSQLSTGTNHGGSYLFIYAWQFGYGNPNNAVMNGISKSTGLSEARCGNDLHRCSVGETVTGWLYGWDFSGQESGQVKVSSNSTASPFGTSSDSLYIN</sequence>
<keyword evidence="4" id="KW-1185">Reference proteome</keyword>
<evidence type="ECO:0000313" key="3">
    <source>
        <dbReference type="EMBL" id="AXR04871.1"/>
    </source>
</evidence>
<gene>
    <name evidence="3" type="ORF">D0511_19335</name>
    <name evidence="2" type="ORF">PPIS_b0347</name>
</gene>
<dbReference type="EMBL" id="CP031762">
    <property type="protein sequence ID" value="AXR04871.1"/>
    <property type="molecule type" value="Genomic_DNA"/>
</dbReference>
<proteinExistence type="predicted"/>
<evidence type="ECO:0000313" key="4">
    <source>
        <dbReference type="Proteomes" id="UP000016521"/>
    </source>
</evidence>
<evidence type="ECO:0000313" key="2">
    <source>
        <dbReference type="EMBL" id="ATD09526.1"/>
    </source>
</evidence>
<dbReference type="Pfam" id="PF16219">
    <property type="entry name" value="DUF4879"/>
    <property type="match status" value="1"/>
</dbReference>
<reference evidence="2 4" key="1">
    <citation type="submission" date="2015-06" db="EMBL/GenBank/DDBJ databases">
        <authorList>
            <person name="Xie B.-B."/>
            <person name="Rong J.-C."/>
            <person name="Qin Q.-L."/>
            <person name="Zhang Y.-Z."/>
        </authorList>
    </citation>
    <scope>NUCLEOTIDE SEQUENCE [LARGE SCALE GENOMIC DNA]</scope>
    <source>
        <strain evidence="2 4">JCM 20779</strain>
    </source>
</reference>